<evidence type="ECO:0000313" key="3">
    <source>
        <dbReference type="Proteomes" id="UP000201341"/>
    </source>
</evidence>
<sequence>MAEKMKSQKVVFGININKELKLKLKKYCVENDKTLTEAIEEALVEYLQKRGVK</sequence>
<keyword evidence="3" id="KW-1185">Reference proteome</keyword>
<dbReference type="Proteomes" id="UP000201341">
    <property type="component" value="Segment"/>
</dbReference>
<dbReference type="GO" id="GO:0006355">
    <property type="term" value="P:regulation of DNA-templated transcription"/>
    <property type="evidence" value="ECO:0007669"/>
    <property type="project" value="InterPro"/>
</dbReference>
<dbReference type="RefSeq" id="YP_009362931.1">
    <property type="nucleotide sequence ID" value="NC_034628.1"/>
</dbReference>
<feature type="domain" description="56B-like ribbon-helix-helix" evidence="1">
    <location>
        <begin position="18"/>
        <end position="49"/>
    </location>
</feature>
<name>A0A1X9SJX8_9VIRU</name>
<reference evidence="2 3" key="1">
    <citation type="journal article" date="2017" name="Viruses">
        <title>Differentiation and structure in Sulfolobus islandicus rod-shaped virus populations.</title>
        <authorList>
            <person name="Bautista M.A."/>
            <person name="Black J.A."/>
            <person name="Youngblut N.D."/>
            <person name="Whitaker R.J."/>
        </authorList>
    </citation>
    <scope>NUCLEOTIDE SEQUENCE [LARGE SCALE GENOMIC DNA]</scope>
</reference>
<evidence type="ECO:0000259" key="1">
    <source>
        <dbReference type="Pfam" id="PF21432"/>
    </source>
</evidence>
<dbReference type="SUPFAM" id="SSF47598">
    <property type="entry name" value="Ribbon-helix-helix"/>
    <property type="match status" value="1"/>
</dbReference>
<evidence type="ECO:0000313" key="2">
    <source>
        <dbReference type="EMBL" id="ARQ96529.1"/>
    </source>
</evidence>
<dbReference type="KEGG" id="vg:32878838"/>
<dbReference type="Gene3D" id="1.10.1220.10">
    <property type="entry name" value="Met repressor-like"/>
    <property type="match status" value="1"/>
</dbReference>
<organism evidence="2 3">
    <name type="scientific">Sulfolobus islandicus rod-shaped virus 4</name>
    <dbReference type="NCBI Taxonomy" id="1983547"/>
    <lineage>
        <taxon>Viruses</taxon>
        <taxon>Adnaviria</taxon>
        <taxon>Zilligvirae</taxon>
        <taxon>Taleaviricota</taxon>
        <taxon>Tokiviricetes</taxon>
        <taxon>Ligamenvirales</taxon>
        <taxon>Rudiviridae</taxon>
        <taxon>Usarudivirus</taxon>
        <taxon>Usarudivirus yellowstonense</taxon>
        <taxon>Usarudivirus SIRV4</taxon>
    </lineage>
</organism>
<protein>
    <recommendedName>
        <fullName evidence="1">56B-like ribbon-helix-helix domain-containing protein</fullName>
    </recommendedName>
</protein>
<dbReference type="Pfam" id="PF21432">
    <property type="entry name" value="56B_RHH"/>
    <property type="match status" value="1"/>
</dbReference>
<accession>A0A1X9SJX8</accession>
<dbReference type="InterPro" id="IPR010985">
    <property type="entry name" value="Ribbon_hlx_hlx"/>
</dbReference>
<proteinExistence type="predicted"/>
<dbReference type="InterPro" id="IPR049123">
    <property type="entry name" value="56B_RHH"/>
</dbReference>
<dbReference type="EMBL" id="KY744231">
    <property type="protein sequence ID" value="ARQ96529.1"/>
    <property type="molecule type" value="Genomic_DNA"/>
</dbReference>
<dbReference type="GeneID" id="32878838"/>
<dbReference type="InterPro" id="IPR013321">
    <property type="entry name" value="Arc_rbn_hlx_hlx"/>
</dbReference>